<organism evidence="3 4">
    <name type="scientific">Bacteroides salyersiae</name>
    <dbReference type="NCBI Taxonomy" id="291644"/>
    <lineage>
        <taxon>Bacteria</taxon>
        <taxon>Pseudomonadati</taxon>
        <taxon>Bacteroidota</taxon>
        <taxon>Bacteroidia</taxon>
        <taxon>Bacteroidales</taxon>
        <taxon>Bacteroidaceae</taxon>
        <taxon>Bacteroides</taxon>
    </lineage>
</organism>
<dbReference type="SUPFAM" id="SSF56954">
    <property type="entry name" value="Outer membrane efflux proteins (OEP)"/>
    <property type="match status" value="1"/>
</dbReference>
<comment type="similarity">
    <text evidence="1 2">Belongs to the outer membrane factor (OMF) (TC 1.B.17) family.</text>
</comment>
<dbReference type="GO" id="GO:0015562">
    <property type="term" value="F:efflux transmembrane transporter activity"/>
    <property type="evidence" value="ECO:0007669"/>
    <property type="project" value="InterPro"/>
</dbReference>
<dbReference type="PROSITE" id="PS51257">
    <property type="entry name" value="PROKAR_LIPOPROTEIN"/>
    <property type="match status" value="1"/>
</dbReference>
<gene>
    <name evidence="3" type="ORF">F3F73_06690</name>
</gene>
<sequence length="464" mass="51233">MKYKIAIYLLALCSLSSCHIYKSYERPELPTDSLYRKPDIPQVDTLNFGSLSWREVFTDPKLQCLIEKGLTNNTDLQIARLRIKEAEATLLSSKLAYLPGTSLAPQGSVSSFDKQAATKSYQLPVTASWEIDIFGGLLNAKRKARAALEQSEAYRQAVQTQLIASIANSYYTLLMLDKQLAISEVTAKNWRESVKTMREMKEAGMTNEAAVTQSEANYRSVEADIPDLKRQIRETENALSVVLGDNPQHIDRSKLENIPLPTRFSSGVPLQLLSNRPDVKQAEMSLAMAYYGTNAARSAFYPSITINGTAGWTNNVGESILNPGKFLLSAIGSLVQPLFNKDKNIANLKIAKAQQEETLLSFKQSLLNAGAEVSDALYMFQSAGEKGVQREIQVSSLEKSVDSTTELFLLGTSTYLEVLTAQQSLFSAQLLQVSDRFEQLQAVINLYHALGGGRKDDTSKVANS</sequence>
<name>A0A7J4XL06_9BACE</name>
<dbReference type="NCBIfam" id="TIGR01845">
    <property type="entry name" value="outer_NodT"/>
    <property type="match status" value="1"/>
</dbReference>
<dbReference type="EMBL" id="VWMK01000005">
    <property type="protein sequence ID" value="KAA3767413.1"/>
    <property type="molecule type" value="Genomic_DNA"/>
</dbReference>
<keyword evidence="2" id="KW-0472">Membrane</keyword>
<dbReference type="Gene3D" id="1.20.1600.10">
    <property type="entry name" value="Outer membrane efflux proteins (OEP)"/>
    <property type="match status" value="1"/>
</dbReference>
<evidence type="ECO:0000313" key="4">
    <source>
        <dbReference type="Proteomes" id="UP000422221"/>
    </source>
</evidence>
<evidence type="ECO:0000313" key="3">
    <source>
        <dbReference type="EMBL" id="KAA3767413.1"/>
    </source>
</evidence>
<dbReference type="GO" id="GO:0005886">
    <property type="term" value="C:plasma membrane"/>
    <property type="evidence" value="ECO:0007669"/>
    <property type="project" value="UniProtKB-SubCell"/>
</dbReference>
<dbReference type="PANTHER" id="PTHR30203:SF33">
    <property type="entry name" value="BLR4455 PROTEIN"/>
    <property type="match status" value="1"/>
</dbReference>
<evidence type="ECO:0000256" key="2">
    <source>
        <dbReference type="RuleBase" id="RU362097"/>
    </source>
</evidence>
<keyword evidence="2" id="KW-0812">Transmembrane</keyword>
<dbReference type="Pfam" id="PF02321">
    <property type="entry name" value="OEP"/>
    <property type="match status" value="2"/>
</dbReference>
<evidence type="ECO:0000256" key="1">
    <source>
        <dbReference type="ARBA" id="ARBA00007613"/>
    </source>
</evidence>
<keyword evidence="2" id="KW-0564">Palmitate</keyword>
<dbReference type="AlphaFoldDB" id="A0A7J4XL06"/>
<keyword evidence="2" id="KW-1134">Transmembrane beta strand</keyword>
<dbReference type="PANTHER" id="PTHR30203">
    <property type="entry name" value="OUTER MEMBRANE CATION EFFLUX PROTEIN"/>
    <property type="match status" value="1"/>
</dbReference>
<dbReference type="InterPro" id="IPR010131">
    <property type="entry name" value="MdtP/NodT-like"/>
</dbReference>
<dbReference type="Gene3D" id="2.20.200.10">
    <property type="entry name" value="Outer membrane efflux proteins (OEP)"/>
    <property type="match status" value="1"/>
</dbReference>
<protein>
    <submittedName>
        <fullName evidence="3">TolC family protein</fullName>
    </submittedName>
</protein>
<keyword evidence="2" id="KW-0449">Lipoprotein</keyword>
<proteinExistence type="inferred from homology"/>
<comment type="subcellular location">
    <subcellularLocation>
        <location evidence="2">Cell membrane</location>
        <topology evidence="2">Lipid-anchor</topology>
    </subcellularLocation>
</comment>
<reference evidence="3 4" key="1">
    <citation type="journal article" date="2019" name="Nat. Med.">
        <title>A library of human gut bacterial isolates paired with longitudinal multiomics data enables mechanistic microbiome research.</title>
        <authorList>
            <person name="Poyet M."/>
            <person name="Groussin M."/>
            <person name="Gibbons S.M."/>
            <person name="Avila-Pacheco J."/>
            <person name="Jiang X."/>
            <person name="Kearney S.M."/>
            <person name="Perrotta A.R."/>
            <person name="Berdy B."/>
            <person name="Zhao S."/>
            <person name="Lieberman T.D."/>
            <person name="Swanson P.K."/>
            <person name="Smith M."/>
            <person name="Roesemann S."/>
            <person name="Alexander J.E."/>
            <person name="Rich S.A."/>
            <person name="Livny J."/>
            <person name="Vlamakis H."/>
            <person name="Clish C."/>
            <person name="Bullock K."/>
            <person name="Deik A."/>
            <person name="Scott J."/>
            <person name="Pierce K.A."/>
            <person name="Xavier R.J."/>
            <person name="Alm E.J."/>
        </authorList>
    </citation>
    <scope>NUCLEOTIDE SEQUENCE [LARGE SCALE GENOMIC DNA]</scope>
    <source>
        <strain evidence="3 4">BIOML-A10</strain>
    </source>
</reference>
<dbReference type="RefSeq" id="WP_130059491.1">
    <property type="nucleotide sequence ID" value="NZ_JADNPJ010000018.1"/>
</dbReference>
<accession>A0A7J4XL06</accession>
<comment type="caution">
    <text evidence="3">The sequence shown here is derived from an EMBL/GenBank/DDBJ whole genome shotgun (WGS) entry which is preliminary data.</text>
</comment>
<dbReference type="Proteomes" id="UP000422221">
    <property type="component" value="Unassembled WGS sequence"/>
</dbReference>
<dbReference type="InterPro" id="IPR003423">
    <property type="entry name" value="OMP_efflux"/>
</dbReference>